<reference evidence="1" key="1">
    <citation type="submission" date="2022-07" db="EMBL/GenBank/DDBJ databases">
        <title>Phylogenomic reconstructions and comparative analyses of Kickxellomycotina fungi.</title>
        <authorList>
            <person name="Reynolds N.K."/>
            <person name="Stajich J.E."/>
            <person name="Barry K."/>
            <person name="Grigoriev I.V."/>
            <person name="Crous P."/>
            <person name="Smith M.E."/>
        </authorList>
    </citation>
    <scope>NUCLEOTIDE SEQUENCE</scope>
    <source>
        <strain evidence="1">CBS 109366</strain>
    </source>
</reference>
<accession>A0ACC1K1K7</accession>
<gene>
    <name evidence="1" type="ORF">IWQ57_002162</name>
</gene>
<feature type="non-terminal residue" evidence="1">
    <location>
        <position position="1"/>
    </location>
</feature>
<protein>
    <submittedName>
        <fullName evidence="1">Uncharacterized protein</fullName>
    </submittedName>
</protein>
<proteinExistence type="predicted"/>
<dbReference type="Proteomes" id="UP001140234">
    <property type="component" value="Unassembled WGS sequence"/>
</dbReference>
<sequence length="154" mass="16174">TARPRRPQGGYQRARGRALVRPGNVRAQQRCRRPPVTAPAPPAVAREADTCGAGDGAAGPQARAAAPGHLDPLSGHGRDGQPQPPARLVHRLHQERTAAVPQGSAPRARGSDAAPPAGVQACLGRSARKVLPPALELRVLGRRGQNTQDQHRKV</sequence>
<name>A0ACC1K1K7_9FUNG</name>
<feature type="non-terminal residue" evidence="1">
    <location>
        <position position="154"/>
    </location>
</feature>
<evidence type="ECO:0000313" key="2">
    <source>
        <dbReference type="Proteomes" id="UP001140234"/>
    </source>
</evidence>
<evidence type="ECO:0000313" key="1">
    <source>
        <dbReference type="EMBL" id="KAJ2771554.1"/>
    </source>
</evidence>
<keyword evidence="2" id="KW-1185">Reference proteome</keyword>
<dbReference type="EMBL" id="JANBUJ010000519">
    <property type="protein sequence ID" value="KAJ2771554.1"/>
    <property type="molecule type" value="Genomic_DNA"/>
</dbReference>
<organism evidence="1 2">
    <name type="scientific">Coemansia nantahalensis</name>
    <dbReference type="NCBI Taxonomy" id="2789366"/>
    <lineage>
        <taxon>Eukaryota</taxon>
        <taxon>Fungi</taxon>
        <taxon>Fungi incertae sedis</taxon>
        <taxon>Zoopagomycota</taxon>
        <taxon>Kickxellomycotina</taxon>
        <taxon>Kickxellomycetes</taxon>
        <taxon>Kickxellales</taxon>
        <taxon>Kickxellaceae</taxon>
        <taxon>Coemansia</taxon>
    </lineage>
</organism>
<comment type="caution">
    <text evidence="1">The sequence shown here is derived from an EMBL/GenBank/DDBJ whole genome shotgun (WGS) entry which is preliminary data.</text>
</comment>